<organism evidence="4 5">
    <name type="scientific">Pontibacillus chungwhensis BH030062</name>
    <dbReference type="NCBI Taxonomy" id="1385513"/>
    <lineage>
        <taxon>Bacteria</taxon>
        <taxon>Bacillati</taxon>
        <taxon>Bacillota</taxon>
        <taxon>Bacilli</taxon>
        <taxon>Bacillales</taxon>
        <taxon>Bacillaceae</taxon>
        <taxon>Pontibacillus</taxon>
    </lineage>
</organism>
<feature type="transmembrane region" description="Helical" evidence="2">
    <location>
        <begin position="60"/>
        <end position="82"/>
    </location>
</feature>
<name>A0A0A2UWQ0_9BACI</name>
<feature type="domain" description="M23ase beta-sheet core" evidence="3">
    <location>
        <begin position="158"/>
        <end position="250"/>
    </location>
</feature>
<dbReference type="InterPro" id="IPR050570">
    <property type="entry name" value="Cell_wall_metabolism_enzyme"/>
</dbReference>
<dbReference type="OrthoDB" id="2986589at2"/>
<dbReference type="RefSeq" id="WP_036784701.1">
    <property type="nucleotide sequence ID" value="NZ_AVBG01000009.1"/>
</dbReference>
<dbReference type="InterPro" id="IPR016047">
    <property type="entry name" value="M23ase_b-sheet_dom"/>
</dbReference>
<dbReference type="STRING" id="1385513.N780_02900"/>
<dbReference type="AlphaFoldDB" id="A0A0A2UWQ0"/>
<proteinExistence type="predicted"/>
<dbReference type="GO" id="GO:0004222">
    <property type="term" value="F:metalloendopeptidase activity"/>
    <property type="evidence" value="ECO:0007669"/>
    <property type="project" value="TreeGrafter"/>
</dbReference>
<dbReference type="eggNOG" id="COG4942">
    <property type="taxonomic scope" value="Bacteria"/>
</dbReference>
<evidence type="ECO:0000313" key="5">
    <source>
        <dbReference type="Proteomes" id="UP000030153"/>
    </source>
</evidence>
<evidence type="ECO:0000313" key="4">
    <source>
        <dbReference type="EMBL" id="KGP90936.1"/>
    </source>
</evidence>
<dbReference type="PANTHER" id="PTHR21666:SF274">
    <property type="entry name" value="STAGE IV SPORULATION PROTEIN FA"/>
    <property type="match status" value="1"/>
</dbReference>
<dbReference type="CDD" id="cd12797">
    <property type="entry name" value="M23_peptidase"/>
    <property type="match status" value="1"/>
</dbReference>
<dbReference type="Pfam" id="PF01551">
    <property type="entry name" value="Peptidase_M23"/>
    <property type="match status" value="1"/>
</dbReference>
<evidence type="ECO:0000259" key="3">
    <source>
        <dbReference type="Pfam" id="PF01551"/>
    </source>
</evidence>
<keyword evidence="2" id="KW-1133">Transmembrane helix</keyword>
<sequence length="262" mass="28718">MKRDVKDIRRSIAERKKKRGVGGERKSTSTQAVSYVQEEEKHGYFPFSESDRGSNANTQFLTAFLFKSVIAGVLFFSVAILYKLDAGFLETPKQWVDQAVTEEFQFAAVNQWYMDKFGEPLAFLPQSPGEDEVVPTAAGELALPVSGSIRESFQTNGQGVVIETSSKEDILASGSGMVEFAGKKEDTGNTIIIQHADGSKSYYGYLSEINVNQYQQVTAGNVIGKTAPAENGTAETVYFAIQKGGQFVDPIEVIQVHDEADQ</sequence>
<dbReference type="InterPro" id="IPR011055">
    <property type="entry name" value="Dup_hybrid_motif"/>
</dbReference>
<feature type="region of interest" description="Disordered" evidence="1">
    <location>
        <begin position="1"/>
        <end position="32"/>
    </location>
</feature>
<protein>
    <submittedName>
        <fullName evidence="4">Peptidase M23</fullName>
    </submittedName>
</protein>
<feature type="compositionally biased region" description="Basic and acidic residues" evidence="1">
    <location>
        <begin position="1"/>
        <end position="14"/>
    </location>
</feature>
<accession>A0A0A2UWQ0</accession>
<keyword evidence="2" id="KW-0812">Transmembrane</keyword>
<keyword evidence="2" id="KW-0472">Membrane</keyword>
<dbReference type="Proteomes" id="UP000030153">
    <property type="component" value="Unassembled WGS sequence"/>
</dbReference>
<dbReference type="Gene3D" id="2.70.70.10">
    <property type="entry name" value="Glucose Permease (Domain IIA)"/>
    <property type="match status" value="1"/>
</dbReference>
<evidence type="ECO:0000256" key="1">
    <source>
        <dbReference type="SAM" id="MobiDB-lite"/>
    </source>
</evidence>
<dbReference type="PANTHER" id="PTHR21666">
    <property type="entry name" value="PEPTIDASE-RELATED"/>
    <property type="match status" value="1"/>
</dbReference>
<dbReference type="SUPFAM" id="SSF51261">
    <property type="entry name" value="Duplicated hybrid motif"/>
    <property type="match status" value="1"/>
</dbReference>
<evidence type="ECO:0000256" key="2">
    <source>
        <dbReference type="SAM" id="Phobius"/>
    </source>
</evidence>
<gene>
    <name evidence="4" type="ORF">N780_02900</name>
</gene>
<reference evidence="4 5" key="1">
    <citation type="submission" date="2013-08" db="EMBL/GenBank/DDBJ databases">
        <title>Genome of Pontibacillus chungwhensis.</title>
        <authorList>
            <person name="Wang Q."/>
            <person name="Wang G."/>
        </authorList>
    </citation>
    <scope>NUCLEOTIDE SEQUENCE [LARGE SCALE GENOMIC DNA]</scope>
    <source>
        <strain evidence="4 5">BH030062</strain>
    </source>
</reference>
<dbReference type="EMBL" id="AVBG01000009">
    <property type="protein sequence ID" value="KGP90936.1"/>
    <property type="molecule type" value="Genomic_DNA"/>
</dbReference>
<keyword evidence="5" id="KW-1185">Reference proteome</keyword>
<comment type="caution">
    <text evidence="4">The sequence shown here is derived from an EMBL/GenBank/DDBJ whole genome shotgun (WGS) entry which is preliminary data.</text>
</comment>